<gene>
    <name evidence="1" type="ORF">PRUPE_3G091500</name>
</gene>
<evidence type="ECO:0000313" key="2">
    <source>
        <dbReference type="Proteomes" id="UP000006882"/>
    </source>
</evidence>
<protein>
    <submittedName>
        <fullName evidence="1">Uncharacterized protein</fullName>
    </submittedName>
</protein>
<evidence type="ECO:0000313" key="1">
    <source>
        <dbReference type="EMBL" id="ONI16314.1"/>
    </source>
</evidence>
<name>A0A251PXM0_PRUPE</name>
<proteinExistence type="predicted"/>
<organism evidence="1 2">
    <name type="scientific">Prunus persica</name>
    <name type="common">Peach</name>
    <name type="synonym">Amygdalus persica</name>
    <dbReference type="NCBI Taxonomy" id="3760"/>
    <lineage>
        <taxon>Eukaryota</taxon>
        <taxon>Viridiplantae</taxon>
        <taxon>Streptophyta</taxon>
        <taxon>Embryophyta</taxon>
        <taxon>Tracheophyta</taxon>
        <taxon>Spermatophyta</taxon>
        <taxon>Magnoliopsida</taxon>
        <taxon>eudicotyledons</taxon>
        <taxon>Gunneridae</taxon>
        <taxon>Pentapetalae</taxon>
        <taxon>rosids</taxon>
        <taxon>fabids</taxon>
        <taxon>Rosales</taxon>
        <taxon>Rosaceae</taxon>
        <taxon>Amygdaloideae</taxon>
        <taxon>Amygdaleae</taxon>
        <taxon>Prunus</taxon>
    </lineage>
</organism>
<dbReference type="EMBL" id="CM007653">
    <property type="protein sequence ID" value="ONI16314.1"/>
    <property type="molecule type" value="Genomic_DNA"/>
</dbReference>
<reference evidence="1 2" key="1">
    <citation type="journal article" date="2013" name="Nat. Genet.">
        <title>The high-quality draft genome of peach (Prunus persica) identifies unique patterns of genetic diversity, domestication and genome evolution.</title>
        <authorList>
            <consortium name="International Peach Genome Initiative"/>
            <person name="Verde I."/>
            <person name="Abbott A.G."/>
            <person name="Scalabrin S."/>
            <person name="Jung S."/>
            <person name="Shu S."/>
            <person name="Marroni F."/>
            <person name="Zhebentyayeva T."/>
            <person name="Dettori M.T."/>
            <person name="Grimwood J."/>
            <person name="Cattonaro F."/>
            <person name="Zuccolo A."/>
            <person name="Rossini L."/>
            <person name="Jenkins J."/>
            <person name="Vendramin E."/>
            <person name="Meisel L.A."/>
            <person name="Decroocq V."/>
            <person name="Sosinski B."/>
            <person name="Prochnik S."/>
            <person name="Mitros T."/>
            <person name="Policriti A."/>
            <person name="Cipriani G."/>
            <person name="Dondini L."/>
            <person name="Ficklin S."/>
            <person name="Goodstein D.M."/>
            <person name="Xuan P."/>
            <person name="Del Fabbro C."/>
            <person name="Aramini V."/>
            <person name="Copetti D."/>
            <person name="Gonzalez S."/>
            <person name="Horner D.S."/>
            <person name="Falchi R."/>
            <person name="Lucas S."/>
            <person name="Mica E."/>
            <person name="Maldonado J."/>
            <person name="Lazzari B."/>
            <person name="Bielenberg D."/>
            <person name="Pirona R."/>
            <person name="Miculan M."/>
            <person name="Barakat A."/>
            <person name="Testolin R."/>
            <person name="Stella A."/>
            <person name="Tartarini S."/>
            <person name="Tonutti P."/>
            <person name="Arus P."/>
            <person name="Orellana A."/>
            <person name="Wells C."/>
            <person name="Main D."/>
            <person name="Vizzotto G."/>
            <person name="Silva H."/>
            <person name="Salamini F."/>
            <person name="Schmutz J."/>
            <person name="Morgante M."/>
            <person name="Rokhsar D.S."/>
        </authorList>
    </citation>
    <scope>NUCLEOTIDE SEQUENCE [LARGE SCALE GENOMIC DNA]</scope>
    <source>
        <strain evidence="2">cv. Nemared</strain>
    </source>
</reference>
<accession>A0A251PXM0</accession>
<dbReference type="Proteomes" id="UP000006882">
    <property type="component" value="Chromosome G3"/>
</dbReference>
<sequence>MELRGKKKLKPTGIGSLTRSWIIHLEVQTQHKKLSSEVPAKVSLQVVEFKDGKTRSQPTRTYCITAQEKSFTIPNSILLTNHMGWWWLGSSH</sequence>
<dbReference type="Gramene" id="ONI16314">
    <property type="protein sequence ID" value="ONI16314"/>
    <property type="gene ID" value="PRUPE_3G091500"/>
</dbReference>
<keyword evidence="2" id="KW-1185">Reference proteome</keyword>
<dbReference type="AlphaFoldDB" id="A0A251PXM0"/>